<reference evidence="3" key="2">
    <citation type="submission" date="2025-09" db="UniProtKB">
        <authorList>
            <consortium name="Ensembl"/>
        </authorList>
    </citation>
    <scope>IDENTIFICATION</scope>
</reference>
<evidence type="ECO:0000259" key="2">
    <source>
        <dbReference type="PROSITE" id="PS50954"/>
    </source>
</evidence>
<evidence type="ECO:0000313" key="4">
    <source>
        <dbReference type="Proteomes" id="UP000264820"/>
    </source>
</evidence>
<dbReference type="KEGG" id="hcq:109528619"/>
<organism evidence="3 4">
    <name type="scientific">Hippocampus comes</name>
    <name type="common">Tiger tail seahorse</name>
    <dbReference type="NCBI Taxonomy" id="109280"/>
    <lineage>
        <taxon>Eukaryota</taxon>
        <taxon>Metazoa</taxon>
        <taxon>Chordata</taxon>
        <taxon>Craniata</taxon>
        <taxon>Vertebrata</taxon>
        <taxon>Euteleostomi</taxon>
        <taxon>Actinopterygii</taxon>
        <taxon>Neopterygii</taxon>
        <taxon>Teleostei</taxon>
        <taxon>Neoteleostei</taxon>
        <taxon>Acanthomorphata</taxon>
        <taxon>Syngnathiaria</taxon>
        <taxon>Syngnathiformes</taxon>
        <taxon>Syngnathoidei</taxon>
        <taxon>Syngnathidae</taxon>
        <taxon>Hippocampus</taxon>
    </lineage>
</organism>
<dbReference type="SUPFAM" id="SSF63451">
    <property type="entry name" value="LEM domain"/>
    <property type="match status" value="1"/>
</dbReference>
<dbReference type="PANTHER" id="PTHR12019">
    <property type="entry name" value="LAMINA-ASSOCIATED POLYPEPTIDE THYMOPOIETIN"/>
    <property type="match status" value="1"/>
</dbReference>
<dbReference type="Gene3D" id="1.10.720.40">
    <property type="match status" value="1"/>
</dbReference>
<dbReference type="PROSITE" id="PS50954">
    <property type="entry name" value="LEM"/>
    <property type="match status" value="1"/>
</dbReference>
<keyword evidence="1" id="KW-0812">Transmembrane</keyword>
<dbReference type="Ensembl" id="ENSHCOT00000026639.1">
    <property type="protein sequence ID" value="ENSHCOP00000024823.1"/>
    <property type="gene ID" value="ENSHCOG00000014478.1"/>
</dbReference>
<dbReference type="OMA" id="RSANMVK"/>
<evidence type="ECO:0000256" key="1">
    <source>
        <dbReference type="SAM" id="Phobius"/>
    </source>
</evidence>
<dbReference type="STRING" id="109280.ENSHCOP00000024823"/>
<feature type="domain" description="LEM" evidence="2">
    <location>
        <begin position="34"/>
        <end position="78"/>
    </location>
</feature>
<dbReference type="GeneID" id="109528619"/>
<dbReference type="InterPro" id="IPR011015">
    <property type="entry name" value="LEM/LEM-like_dom_sf"/>
</dbReference>
<dbReference type="Pfam" id="PF03020">
    <property type="entry name" value="LEM"/>
    <property type="match status" value="1"/>
</dbReference>
<dbReference type="Proteomes" id="UP000264820">
    <property type="component" value="Unplaced"/>
</dbReference>
<dbReference type="GeneTree" id="ENSGT00510000050141"/>
<feature type="transmembrane region" description="Helical" evidence="1">
    <location>
        <begin position="159"/>
        <end position="179"/>
    </location>
</feature>
<dbReference type="InterPro" id="IPR051656">
    <property type="entry name" value="LEM_domain"/>
</dbReference>
<dbReference type="InterPro" id="IPR003887">
    <property type="entry name" value="LEM_dom"/>
</dbReference>
<dbReference type="SMART" id="SM00540">
    <property type="entry name" value="LEM"/>
    <property type="match status" value="1"/>
</dbReference>
<reference evidence="3" key="1">
    <citation type="submission" date="2025-08" db="UniProtKB">
        <authorList>
            <consortium name="Ensembl"/>
        </authorList>
    </citation>
    <scope>IDENTIFICATION</scope>
</reference>
<dbReference type="AlphaFoldDB" id="A0A3Q2ZEZ1"/>
<evidence type="ECO:0000313" key="3">
    <source>
        <dbReference type="Ensembl" id="ENSHCOP00000024823.1"/>
    </source>
</evidence>
<protein>
    <submittedName>
        <fullName evidence="3">Emerin</fullName>
    </submittedName>
</protein>
<keyword evidence="1" id="KW-1133">Transmembrane helix</keyword>
<name>A0A3Q2ZEZ1_HIPCM</name>
<dbReference type="OrthoDB" id="10015574at2759"/>
<proteinExistence type="predicted"/>
<dbReference type="PANTHER" id="PTHR12019:SF5">
    <property type="entry name" value="EMERIN (EMERY-DREIFUSS MUSCULAR DYSTROPHY)"/>
    <property type="match status" value="1"/>
</dbReference>
<keyword evidence="4" id="KW-1185">Reference proteome</keyword>
<dbReference type="RefSeq" id="XP_019747029.1">
    <property type="nucleotide sequence ID" value="XM_019891470.1"/>
</dbReference>
<keyword evidence="1" id="KW-0472">Membrane</keyword>
<dbReference type="CTD" id="2010"/>
<sequence>MDTPYAVFLFNPKLVWLGPFFSPWRNFFSPLFQKMSLSGKSDEELSKLLTEYGIKHGPIVDSTRKLYVKKLERAMEKLPVKTSSDKTYYREEEEEITYVTYRSPVRHEGYEDMLRRRYNNEPYDDEESDADKRPILRKSRAANQNAEHSKETVQSGCSMWGVIRILLLLAVVAAAYYIYCHMTKDENPFKLQ</sequence>
<dbReference type="FunFam" id="1.10.720.40:FF:000001">
    <property type="entry name" value="LEM domain containing 2, isoform CRA_a"/>
    <property type="match status" value="1"/>
</dbReference>
<accession>A0A3Q2ZEZ1</accession>